<evidence type="ECO:0000313" key="2">
    <source>
        <dbReference type="Proteomes" id="UP000323597"/>
    </source>
</evidence>
<accession>A0A5D2X997</accession>
<dbReference type="EMBL" id="CM017646">
    <property type="protein sequence ID" value="TYJ10363.1"/>
    <property type="molecule type" value="Genomic_DNA"/>
</dbReference>
<organism evidence="1 2">
    <name type="scientific">Gossypium mustelinum</name>
    <name type="common">Cotton</name>
    <name type="synonym">Gossypium caicoense</name>
    <dbReference type="NCBI Taxonomy" id="34275"/>
    <lineage>
        <taxon>Eukaryota</taxon>
        <taxon>Viridiplantae</taxon>
        <taxon>Streptophyta</taxon>
        <taxon>Embryophyta</taxon>
        <taxon>Tracheophyta</taxon>
        <taxon>Spermatophyta</taxon>
        <taxon>Magnoliopsida</taxon>
        <taxon>eudicotyledons</taxon>
        <taxon>Gunneridae</taxon>
        <taxon>Pentapetalae</taxon>
        <taxon>rosids</taxon>
        <taxon>malvids</taxon>
        <taxon>Malvales</taxon>
        <taxon>Malvaceae</taxon>
        <taxon>Malvoideae</taxon>
        <taxon>Gossypium</taxon>
    </lineage>
</organism>
<evidence type="ECO:0000313" key="1">
    <source>
        <dbReference type="EMBL" id="TYJ10364.1"/>
    </source>
</evidence>
<keyword evidence="2" id="KW-1185">Reference proteome</keyword>
<dbReference type="AlphaFoldDB" id="A0A5D2X997"/>
<gene>
    <name evidence="1" type="ORF">E1A91_A11G202700v1</name>
</gene>
<protein>
    <submittedName>
        <fullName evidence="1">Uncharacterized protein</fullName>
    </submittedName>
</protein>
<name>A0A5D2X997_GOSMU</name>
<dbReference type="EMBL" id="CM017646">
    <property type="protein sequence ID" value="TYJ10364.1"/>
    <property type="molecule type" value="Genomic_DNA"/>
</dbReference>
<reference evidence="1 2" key="1">
    <citation type="submission" date="2019-07" db="EMBL/GenBank/DDBJ databases">
        <title>WGS assembly of Gossypium mustelinum.</title>
        <authorList>
            <person name="Chen Z.J."/>
            <person name="Sreedasyam A."/>
            <person name="Ando A."/>
            <person name="Song Q."/>
            <person name="De L."/>
            <person name="Hulse-Kemp A."/>
            <person name="Ding M."/>
            <person name="Ye W."/>
            <person name="Kirkbride R."/>
            <person name="Jenkins J."/>
            <person name="Plott C."/>
            <person name="Lovell J."/>
            <person name="Lin Y.-M."/>
            <person name="Vaughn R."/>
            <person name="Liu B."/>
            <person name="Li W."/>
            <person name="Simpson S."/>
            <person name="Scheffler B."/>
            <person name="Saski C."/>
            <person name="Grover C."/>
            <person name="Hu G."/>
            <person name="Conover J."/>
            <person name="Carlson J."/>
            <person name="Shu S."/>
            <person name="Boston L."/>
            <person name="Williams M."/>
            <person name="Peterson D."/>
            <person name="Mcgee K."/>
            <person name="Jones D."/>
            <person name="Wendel J."/>
            <person name="Stelly D."/>
            <person name="Grimwood J."/>
            <person name="Schmutz J."/>
        </authorList>
    </citation>
    <scope>NUCLEOTIDE SEQUENCE [LARGE SCALE GENOMIC DNA]</scope>
    <source>
        <strain evidence="1">1408120.09</strain>
    </source>
</reference>
<dbReference type="Proteomes" id="UP000323597">
    <property type="component" value="Chromosome A11"/>
</dbReference>
<proteinExistence type="predicted"/>
<sequence>MKKKLNRPLAVPSSPHFLHILSINKAQGKQQTTFINNYTARNPKTDIRVHQTRSYYPDSVSSSSHSPTPIFINKPLHRPRYLLNPYIRQLYFLPSIAKPCVVAFAPRVSSFLMTVKASFSTHTSLKPNYLEKEIALRHALA</sequence>